<comment type="caution">
    <text evidence="3">The sequence shown here is derived from an EMBL/GenBank/DDBJ whole genome shotgun (WGS) entry which is preliminary data.</text>
</comment>
<protein>
    <submittedName>
        <fullName evidence="3">VanZ family protein</fullName>
    </submittedName>
</protein>
<dbReference type="InterPro" id="IPR006976">
    <property type="entry name" value="VanZ-like"/>
</dbReference>
<dbReference type="RefSeq" id="WP_248834797.1">
    <property type="nucleotide sequence ID" value="NZ_JAJEQE010000006.1"/>
</dbReference>
<reference evidence="3 4" key="1">
    <citation type="submission" date="2021-10" db="EMBL/GenBank/DDBJ databases">
        <title>Anaerobic single-cell dispensing facilitates the cultivation of human gut bacteria.</title>
        <authorList>
            <person name="Afrizal A."/>
        </authorList>
    </citation>
    <scope>NUCLEOTIDE SEQUENCE [LARGE SCALE GENOMIC DNA]</scope>
    <source>
        <strain evidence="3 4">CLA-AA-H246</strain>
    </source>
</reference>
<feature type="transmembrane region" description="Helical" evidence="1">
    <location>
        <begin position="96"/>
        <end position="115"/>
    </location>
</feature>
<feature type="transmembrane region" description="Helical" evidence="1">
    <location>
        <begin position="127"/>
        <end position="144"/>
    </location>
</feature>
<dbReference type="PANTHER" id="PTHR36834">
    <property type="entry name" value="MEMBRANE PROTEIN-RELATED"/>
    <property type="match status" value="1"/>
</dbReference>
<dbReference type="PANTHER" id="PTHR36834:SF1">
    <property type="entry name" value="INTEGRAL MEMBRANE PROTEIN"/>
    <property type="match status" value="1"/>
</dbReference>
<organism evidence="3 4">
    <name type="scientific">Hominisplanchenecus faecis</name>
    <dbReference type="NCBI Taxonomy" id="2885351"/>
    <lineage>
        <taxon>Bacteria</taxon>
        <taxon>Bacillati</taxon>
        <taxon>Bacillota</taxon>
        <taxon>Clostridia</taxon>
        <taxon>Lachnospirales</taxon>
        <taxon>Lachnospiraceae</taxon>
        <taxon>Hominisplanchenecus</taxon>
    </lineage>
</organism>
<evidence type="ECO:0000313" key="3">
    <source>
        <dbReference type="EMBL" id="MCC2148254.1"/>
    </source>
</evidence>
<dbReference type="EMBL" id="JAJEQE010000006">
    <property type="protein sequence ID" value="MCC2148254.1"/>
    <property type="molecule type" value="Genomic_DNA"/>
</dbReference>
<sequence>MRKETKKKVRILGAVLFFLYLLALTYFLFFAEGYGRSVEGRMYAYNLQPFREIKRFWIHREMLGTFAVFCNLAGNVIGFIPFGMILPVIWPKTGKVLRILLLSFEFSLCVETIQLVWKVGSFDVDDLILNTLGGVIGYLLFWICNKIRRKIYG</sequence>
<dbReference type="Pfam" id="PF04892">
    <property type="entry name" value="VanZ"/>
    <property type="match status" value="1"/>
</dbReference>
<gene>
    <name evidence="3" type="ORF">LKD42_03130</name>
</gene>
<dbReference type="Proteomes" id="UP001299235">
    <property type="component" value="Unassembled WGS sequence"/>
</dbReference>
<name>A0ABS8ETE5_9FIRM</name>
<feature type="transmembrane region" description="Helical" evidence="1">
    <location>
        <begin position="66"/>
        <end position="89"/>
    </location>
</feature>
<keyword evidence="1" id="KW-0812">Transmembrane</keyword>
<feature type="transmembrane region" description="Helical" evidence="1">
    <location>
        <begin position="12"/>
        <end position="31"/>
    </location>
</feature>
<evidence type="ECO:0000256" key="1">
    <source>
        <dbReference type="SAM" id="Phobius"/>
    </source>
</evidence>
<dbReference type="InterPro" id="IPR053150">
    <property type="entry name" value="Teicoplanin_resist-assoc"/>
</dbReference>
<keyword evidence="1" id="KW-1133">Transmembrane helix</keyword>
<evidence type="ECO:0000259" key="2">
    <source>
        <dbReference type="Pfam" id="PF04892"/>
    </source>
</evidence>
<keyword evidence="1" id="KW-0472">Membrane</keyword>
<feature type="domain" description="VanZ-like" evidence="2">
    <location>
        <begin position="17"/>
        <end position="144"/>
    </location>
</feature>
<evidence type="ECO:0000313" key="4">
    <source>
        <dbReference type="Proteomes" id="UP001299235"/>
    </source>
</evidence>
<accession>A0ABS8ETE5</accession>
<keyword evidence="4" id="KW-1185">Reference proteome</keyword>
<proteinExistence type="predicted"/>